<dbReference type="PANTHER" id="PTHR10039:SF14">
    <property type="entry name" value="NACHT DOMAIN-CONTAINING PROTEIN"/>
    <property type="match status" value="1"/>
</dbReference>
<protein>
    <recommendedName>
        <fullName evidence="2">NACHT domain-containing protein</fullName>
    </recommendedName>
</protein>
<dbReference type="InterPro" id="IPR027417">
    <property type="entry name" value="P-loop_NTPase"/>
</dbReference>
<evidence type="ECO:0000259" key="2">
    <source>
        <dbReference type="PROSITE" id="PS50837"/>
    </source>
</evidence>
<evidence type="ECO:0000313" key="3">
    <source>
        <dbReference type="EMBL" id="KAJ5362433.1"/>
    </source>
</evidence>
<dbReference type="Gene3D" id="3.40.50.300">
    <property type="entry name" value="P-loop containing nucleotide triphosphate hydrolases"/>
    <property type="match status" value="1"/>
</dbReference>
<dbReference type="EMBL" id="JAPZBR010000002">
    <property type="protein sequence ID" value="KAJ5362433.1"/>
    <property type="molecule type" value="Genomic_DNA"/>
</dbReference>
<reference evidence="3" key="1">
    <citation type="submission" date="2022-12" db="EMBL/GenBank/DDBJ databases">
        <authorList>
            <person name="Petersen C."/>
        </authorList>
    </citation>
    <scope>NUCLEOTIDE SEQUENCE</scope>
    <source>
        <strain evidence="3">IBT 35675</strain>
    </source>
</reference>
<name>A0A9W9RLI6_PENBR</name>
<dbReference type="AlphaFoldDB" id="A0A9W9RLI6"/>
<dbReference type="Pfam" id="PF24883">
    <property type="entry name" value="NPHP3_N"/>
    <property type="match status" value="1"/>
</dbReference>
<dbReference type="InterPro" id="IPR056884">
    <property type="entry name" value="NPHP3-like_N"/>
</dbReference>
<dbReference type="FunFam" id="3.40.50.300:FF:001638">
    <property type="entry name" value="NACHT and WD40 domain protein"/>
    <property type="match status" value="1"/>
</dbReference>
<reference evidence="3" key="2">
    <citation type="journal article" date="2023" name="IMA Fungus">
        <title>Comparative genomic study of the Penicillium genus elucidates a diverse pangenome and 15 lateral gene transfer events.</title>
        <authorList>
            <person name="Petersen C."/>
            <person name="Sorensen T."/>
            <person name="Nielsen M.R."/>
            <person name="Sondergaard T.E."/>
            <person name="Sorensen J.L."/>
            <person name="Fitzpatrick D.A."/>
            <person name="Frisvad J.C."/>
            <person name="Nielsen K.L."/>
        </authorList>
    </citation>
    <scope>NUCLEOTIDE SEQUENCE</scope>
    <source>
        <strain evidence="3">IBT 35675</strain>
    </source>
</reference>
<dbReference type="PROSITE" id="PS50837">
    <property type="entry name" value="NACHT"/>
    <property type="match status" value="1"/>
</dbReference>
<keyword evidence="1" id="KW-0677">Repeat</keyword>
<dbReference type="PANTHER" id="PTHR10039">
    <property type="entry name" value="AMELOGENIN"/>
    <property type="match status" value="1"/>
</dbReference>
<sequence>MSSNNTFSGSNHAMQVGANYGSISAQFGPKDAEEFQGSMADSNFVDQECLKHLRVTNPCDDKDRIESDKGGLLKNSYRWILDHVDFKQWQNDPESRLLWIKGDPGKGKTMLLCGIINELSALNNGNATTISFFFCQAAEPRINNATAVLRGLLYLILDKQPALIPHIQKEYDKAGKQLFEGVNAWHALSRIFTDILKDPLLQSTYLIIDGLDECTHDLSLLLDLVSDNSSANPNVKWIVSSRNWTNIEESLDTANQKIRLCLELNENSISEAVTIYIHYKVQILAKQKKFDEELLEAVRCHLLTNALGTFLWVALVCEELKKGKARNAHKLLNAFPAGLDPLYERMMEHIQDSDDAEDAELCRSILAVVAIVYQPITLEELPVLVEIPDHVSKTDQHLADLIADCGSFLSLRGRTVSLVHQSATDFLLKDASNNKFSVFPQGVKAKHQEIFFRSLQAIFETLRRDIYNIKHPGFPIKRVRERNPDPLAIARYSCLYWVDHLKDCDSNPNIDQSFQEGGAIEALSLLISLSEDIAAIVKLDNLLQISDTSQTLLKRVSDTSRFIRYHRMAIESSPL</sequence>
<feature type="domain" description="NACHT" evidence="2">
    <location>
        <begin position="96"/>
        <end position="317"/>
    </location>
</feature>
<keyword evidence="4" id="KW-1185">Reference proteome</keyword>
<organism evidence="3 4">
    <name type="scientific">Penicillium brevicompactum</name>
    <dbReference type="NCBI Taxonomy" id="5074"/>
    <lineage>
        <taxon>Eukaryota</taxon>
        <taxon>Fungi</taxon>
        <taxon>Dikarya</taxon>
        <taxon>Ascomycota</taxon>
        <taxon>Pezizomycotina</taxon>
        <taxon>Eurotiomycetes</taxon>
        <taxon>Eurotiomycetidae</taxon>
        <taxon>Eurotiales</taxon>
        <taxon>Aspergillaceae</taxon>
        <taxon>Penicillium</taxon>
    </lineage>
</organism>
<dbReference type="SUPFAM" id="SSF52540">
    <property type="entry name" value="P-loop containing nucleoside triphosphate hydrolases"/>
    <property type="match status" value="1"/>
</dbReference>
<dbReference type="Proteomes" id="UP001148299">
    <property type="component" value="Unassembled WGS sequence"/>
</dbReference>
<gene>
    <name evidence="3" type="ORF">N7541_003277</name>
</gene>
<evidence type="ECO:0000313" key="4">
    <source>
        <dbReference type="Proteomes" id="UP001148299"/>
    </source>
</evidence>
<dbReference type="InterPro" id="IPR007111">
    <property type="entry name" value="NACHT_NTPase"/>
</dbReference>
<proteinExistence type="predicted"/>
<comment type="caution">
    <text evidence="3">The sequence shown here is derived from an EMBL/GenBank/DDBJ whole genome shotgun (WGS) entry which is preliminary data.</text>
</comment>
<accession>A0A9W9RLI6</accession>
<evidence type="ECO:0000256" key="1">
    <source>
        <dbReference type="ARBA" id="ARBA00022737"/>
    </source>
</evidence>